<dbReference type="Ensembl" id="ENSNNAT00000000630.1">
    <property type="protein sequence ID" value="ENSNNAP00000000590.1"/>
    <property type="gene ID" value="ENSNNAG00000000425.1"/>
</dbReference>
<sequence length="87" mass="9426">MDGGSFGLGSLGVPSTRAQRPIVLSQPTMLLSTQVWSYAPCRMMDSRTRTPAPMATPFPMETFGPTWSSILSGSRLIQPSILPRSVK</sequence>
<proteinExistence type="predicted"/>
<keyword evidence="2" id="KW-1185">Reference proteome</keyword>
<reference evidence="1" key="2">
    <citation type="submission" date="2025-09" db="UniProtKB">
        <authorList>
            <consortium name="Ensembl"/>
        </authorList>
    </citation>
    <scope>IDENTIFICATION</scope>
</reference>
<dbReference type="Proteomes" id="UP000694559">
    <property type="component" value="Unplaced"/>
</dbReference>
<evidence type="ECO:0000313" key="1">
    <source>
        <dbReference type="Ensembl" id="ENSNNAP00000000590.1"/>
    </source>
</evidence>
<dbReference type="OMA" id="VTHFTCN"/>
<evidence type="ECO:0000313" key="2">
    <source>
        <dbReference type="Proteomes" id="UP000694559"/>
    </source>
</evidence>
<dbReference type="OrthoDB" id="8841981at2759"/>
<name>A0A8C6V8R1_NAJNA</name>
<dbReference type="AlphaFoldDB" id="A0A8C6V8R1"/>
<reference evidence="1" key="1">
    <citation type="submission" date="2025-08" db="UniProtKB">
        <authorList>
            <consortium name="Ensembl"/>
        </authorList>
    </citation>
    <scope>IDENTIFICATION</scope>
</reference>
<dbReference type="GeneTree" id="ENSGT01120000274799"/>
<organism evidence="1 2">
    <name type="scientific">Naja naja</name>
    <name type="common">Indian cobra</name>
    <dbReference type="NCBI Taxonomy" id="35670"/>
    <lineage>
        <taxon>Eukaryota</taxon>
        <taxon>Metazoa</taxon>
        <taxon>Chordata</taxon>
        <taxon>Craniata</taxon>
        <taxon>Vertebrata</taxon>
        <taxon>Euteleostomi</taxon>
        <taxon>Lepidosauria</taxon>
        <taxon>Squamata</taxon>
        <taxon>Bifurcata</taxon>
        <taxon>Unidentata</taxon>
        <taxon>Episquamata</taxon>
        <taxon>Toxicofera</taxon>
        <taxon>Serpentes</taxon>
        <taxon>Colubroidea</taxon>
        <taxon>Elapidae</taxon>
        <taxon>Elapinae</taxon>
        <taxon>Naja</taxon>
    </lineage>
</organism>
<protein>
    <submittedName>
        <fullName evidence="1">Uncharacterized protein</fullName>
    </submittedName>
</protein>
<accession>A0A8C6V8R1</accession>